<sequence length="149" mass="16507">MNLEHLFTLRALVGESQTANQGPYGDRRYMPVSGGEFTGKHLSGTLLPGGADCQLVRTDHVAELDVRIMLQENDGTRFLLRGLGLRHAYPKALQRPGKNDTTEPPGIYFRQSFHFECPPGDHAWLNGILAIGTGHRDEQGVLIEVFEVP</sequence>
<dbReference type="EMBL" id="JAZHOG010000001">
    <property type="protein sequence ID" value="MEJ8566478.1"/>
    <property type="molecule type" value="Genomic_DNA"/>
</dbReference>
<reference evidence="2 3" key="1">
    <citation type="submission" date="2024-02" db="EMBL/GenBank/DDBJ databases">
        <title>A novel Wenzhouxiangellaceae bacterium, isolated from coastal sediments.</title>
        <authorList>
            <person name="Du Z.-J."/>
            <person name="Ye Y.-Q."/>
            <person name="Zhang X.-Y."/>
        </authorList>
    </citation>
    <scope>NUCLEOTIDE SEQUENCE [LARGE SCALE GENOMIC DNA]</scope>
    <source>
        <strain evidence="2 3">CH-27</strain>
    </source>
</reference>
<name>A0AAW9REG9_9GAMM</name>
<evidence type="ECO:0000313" key="3">
    <source>
        <dbReference type="Proteomes" id="UP001359886"/>
    </source>
</evidence>
<comment type="similarity">
    <text evidence="1">Belongs to the UPF0311 family.</text>
</comment>
<dbReference type="Proteomes" id="UP001359886">
    <property type="component" value="Unassembled WGS sequence"/>
</dbReference>
<dbReference type="Gene3D" id="2.40.160.20">
    <property type="match status" value="1"/>
</dbReference>
<evidence type="ECO:0000256" key="1">
    <source>
        <dbReference type="HAMAP-Rule" id="MF_00775"/>
    </source>
</evidence>
<keyword evidence="3" id="KW-1185">Reference proteome</keyword>
<accession>A0AAW9REG9</accession>
<evidence type="ECO:0000313" key="2">
    <source>
        <dbReference type="EMBL" id="MEJ8566478.1"/>
    </source>
</evidence>
<protein>
    <recommendedName>
        <fullName evidence="1">UPF0311 protein V3330_02465</fullName>
    </recommendedName>
</protein>
<organism evidence="2 3">
    <name type="scientific">Elongatibacter sediminis</name>
    <dbReference type="NCBI Taxonomy" id="3119006"/>
    <lineage>
        <taxon>Bacteria</taxon>
        <taxon>Pseudomonadati</taxon>
        <taxon>Pseudomonadota</taxon>
        <taxon>Gammaproteobacteria</taxon>
        <taxon>Chromatiales</taxon>
        <taxon>Wenzhouxiangellaceae</taxon>
        <taxon>Elongatibacter</taxon>
    </lineage>
</organism>
<dbReference type="AlphaFoldDB" id="A0AAW9REG9"/>
<dbReference type="RefSeq" id="WP_354693796.1">
    <property type="nucleotide sequence ID" value="NZ_JAZHOG010000001.1"/>
</dbReference>
<comment type="caution">
    <text evidence="2">The sequence shown here is derived from an EMBL/GenBank/DDBJ whole genome shotgun (WGS) entry which is preliminary data.</text>
</comment>
<dbReference type="InterPro" id="IPR020915">
    <property type="entry name" value="UPF0311"/>
</dbReference>
<gene>
    <name evidence="2" type="ORF">V3330_02465</name>
</gene>
<dbReference type="HAMAP" id="MF_00775">
    <property type="entry name" value="UPF0311"/>
    <property type="match status" value="1"/>
</dbReference>
<dbReference type="Pfam" id="PF11578">
    <property type="entry name" value="DUF3237"/>
    <property type="match status" value="1"/>
</dbReference>
<dbReference type="PANTHER" id="PTHR37315">
    <property type="entry name" value="UPF0311 PROTEIN BLR7842"/>
    <property type="match status" value="1"/>
</dbReference>
<proteinExistence type="inferred from homology"/>
<dbReference type="PANTHER" id="PTHR37315:SF1">
    <property type="entry name" value="UPF0311 PROTEIN BLR7842"/>
    <property type="match status" value="1"/>
</dbReference>